<dbReference type="EMBL" id="CP017195">
    <property type="protein sequence ID" value="QDJ28894.1"/>
    <property type="molecule type" value="Genomic_DNA"/>
</dbReference>
<evidence type="ECO:0000313" key="2">
    <source>
        <dbReference type="EMBL" id="QDJ28894.1"/>
    </source>
</evidence>
<dbReference type="Proteomes" id="UP000516280">
    <property type="component" value="Chromosome"/>
</dbReference>
<sequence>MKQVYIYIMDTMSDWQYAHLLPLLNNDSFYKVDHDKIELKMVGADTWHDKKHKDILSLTEKVLLENGAVVSICASVGALNSLGILETRKHISNELYFFKLVSVQYVSESNYLDQHLVVDGNLITASALFVAYTLVAKFNMIDLDILDAWYHY</sequence>
<dbReference type="AlphaFoldDB" id="A0A7L4WG21"/>
<evidence type="ECO:0000259" key="1">
    <source>
        <dbReference type="Pfam" id="PF01965"/>
    </source>
</evidence>
<organism evidence="2 3">
    <name type="scientific">Pseudolactococcus paracarnosus</name>
    <dbReference type="NCBI Taxonomy" id="2749962"/>
    <lineage>
        <taxon>Bacteria</taxon>
        <taxon>Bacillati</taxon>
        <taxon>Bacillota</taxon>
        <taxon>Bacilli</taxon>
        <taxon>Lactobacillales</taxon>
        <taxon>Streptococcaceae</taxon>
        <taxon>Pseudolactococcus</taxon>
    </lineage>
</organism>
<accession>A0A7L4WG21</accession>
<dbReference type="Gene3D" id="3.40.50.880">
    <property type="match status" value="1"/>
</dbReference>
<dbReference type="Pfam" id="PF01965">
    <property type="entry name" value="DJ-1_PfpI"/>
    <property type="match status" value="1"/>
</dbReference>
<dbReference type="KEGG" id="lpaa:BHS01_10390"/>
<reference evidence="2 3" key="1">
    <citation type="submission" date="2016-09" db="EMBL/GenBank/DDBJ databases">
        <title>Lactic acid bacteria from MAP meat Genome sequencing and assembly.</title>
        <authorList>
            <person name="Behr J."/>
            <person name="Hilgarth M."/>
            <person name="Vogel R.F."/>
        </authorList>
    </citation>
    <scope>NUCLEOTIDE SEQUENCE [LARGE SCALE GENOMIC DNA]</scope>
    <source>
        <strain evidence="2 3">TMW21615</strain>
    </source>
</reference>
<gene>
    <name evidence="2" type="ORF">BHS01_10390</name>
</gene>
<proteinExistence type="predicted"/>
<protein>
    <recommendedName>
        <fullName evidence="1">DJ-1/PfpI domain-containing protein</fullName>
    </recommendedName>
</protein>
<feature type="domain" description="DJ-1/PfpI" evidence="1">
    <location>
        <begin position="42"/>
        <end position="127"/>
    </location>
</feature>
<dbReference type="InterPro" id="IPR002818">
    <property type="entry name" value="DJ-1/PfpI"/>
</dbReference>
<dbReference type="RefSeq" id="WP_109835166.1">
    <property type="nucleotide sequence ID" value="NZ_JAAEDE010000013.1"/>
</dbReference>
<name>A0A7L4WG21_9LACT</name>
<dbReference type="InterPro" id="IPR029062">
    <property type="entry name" value="Class_I_gatase-like"/>
</dbReference>
<dbReference type="SUPFAM" id="SSF52317">
    <property type="entry name" value="Class I glutamine amidotransferase-like"/>
    <property type="match status" value="1"/>
</dbReference>
<evidence type="ECO:0000313" key="3">
    <source>
        <dbReference type="Proteomes" id="UP000516280"/>
    </source>
</evidence>